<evidence type="ECO:0000259" key="1">
    <source>
        <dbReference type="PROSITE" id="PS50022"/>
    </source>
</evidence>
<keyword evidence="3" id="KW-1185">Reference proteome</keyword>
<dbReference type="PROSITE" id="PS50022">
    <property type="entry name" value="FA58C_3"/>
    <property type="match status" value="1"/>
</dbReference>
<accession>A0AAE0G0I0</accession>
<organism evidence="2 3">
    <name type="scientific">Cymbomonas tetramitiformis</name>
    <dbReference type="NCBI Taxonomy" id="36881"/>
    <lineage>
        <taxon>Eukaryota</taxon>
        <taxon>Viridiplantae</taxon>
        <taxon>Chlorophyta</taxon>
        <taxon>Pyramimonadophyceae</taxon>
        <taxon>Pyramimonadales</taxon>
        <taxon>Pyramimonadaceae</taxon>
        <taxon>Cymbomonas</taxon>
    </lineage>
</organism>
<feature type="non-terminal residue" evidence="2">
    <location>
        <position position="1"/>
    </location>
</feature>
<dbReference type="EMBL" id="LGRX02011296">
    <property type="protein sequence ID" value="KAK3269078.1"/>
    <property type="molecule type" value="Genomic_DNA"/>
</dbReference>
<dbReference type="InterPro" id="IPR008979">
    <property type="entry name" value="Galactose-bd-like_sf"/>
</dbReference>
<sequence>SEMEVEHFAVMARMPVVETDNSTTAPRLSISAAAEYITYYTLGPDIATLAEPGCESGEGTGVLICAATLRCEHDLNQSTAIKAVACGEGVAASALVMETVLVQAMEPEVVIDPSSSSVSLTAQSDGLVIVYVVESVAFSQETIPPPPRSPQPPNNPPPPCVVYNSFAPPECELYLANLVENNSPTSSNRYDEIPGYEGYRAVDGEPSTMWISEEAERGQFLEVDMGLGEYVVTQISILWSESHSPWNWTVSERCSTCTEYSLLYREKGDTTNSGPGDSWWYAPEGGTVNSDVVFGGAGIRTRTFLIEVTQARSPTSYNLVGSVGIREWSIFGYAVDDTYVPPPPPCPVSPPPCPPVPSLPPYTGELTCSSYHGRFPEDGEAPTSKAAPYTYSLSIVSSTRITAMACSEILEPSAIVEGTALLNLEPPTISPLLGEAPLTVHVQSACNDSFLVYTTNPAARDPACDFLGEQYAQEVYNTRDAVLSPTNEVEVVMQSAVSAQHMSGFWPHWLASTPLELGVHSEQQLAWLEGASTASGPSNTTKEDVQVVLTDSSQLAPGSAQITGTYLVVTDALDATEVRRFHQRTLWMGCAVPGLGALKMKSSWPVRLTLEVAHK</sequence>
<gene>
    <name evidence="2" type="ORF">CYMTET_22456</name>
</gene>
<name>A0AAE0G0I0_9CHLO</name>
<dbReference type="AlphaFoldDB" id="A0AAE0G0I0"/>
<reference evidence="2 3" key="1">
    <citation type="journal article" date="2015" name="Genome Biol. Evol.">
        <title>Comparative Genomics of a Bacterivorous Green Alga Reveals Evolutionary Causalities and Consequences of Phago-Mixotrophic Mode of Nutrition.</title>
        <authorList>
            <person name="Burns J.A."/>
            <person name="Paasch A."/>
            <person name="Narechania A."/>
            <person name="Kim E."/>
        </authorList>
    </citation>
    <scope>NUCLEOTIDE SEQUENCE [LARGE SCALE GENOMIC DNA]</scope>
    <source>
        <strain evidence="2 3">PLY_AMNH</strain>
    </source>
</reference>
<evidence type="ECO:0000313" key="2">
    <source>
        <dbReference type="EMBL" id="KAK3269078.1"/>
    </source>
</evidence>
<comment type="caution">
    <text evidence="2">The sequence shown here is derived from an EMBL/GenBank/DDBJ whole genome shotgun (WGS) entry which is preliminary data.</text>
</comment>
<feature type="domain" description="F5/8 type C" evidence="1">
    <location>
        <begin position="166"/>
        <end position="226"/>
    </location>
</feature>
<dbReference type="InterPro" id="IPR000421">
    <property type="entry name" value="FA58C"/>
</dbReference>
<evidence type="ECO:0000313" key="3">
    <source>
        <dbReference type="Proteomes" id="UP001190700"/>
    </source>
</evidence>
<dbReference type="Proteomes" id="UP001190700">
    <property type="component" value="Unassembled WGS sequence"/>
</dbReference>
<protein>
    <recommendedName>
        <fullName evidence="1">F5/8 type C domain-containing protein</fullName>
    </recommendedName>
</protein>
<proteinExistence type="predicted"/>
<dbReference type="SUPFAM" id="SSF49785">
    <property type="entry name" value="Galactose-binding domain-like"/>
    <property type="match status" value="1"/>
</dbReference>
<dbReference type="Gene3D" id="2.60.120.260">
    <property type="entry name" value="Galactose-binding domain-like"/>
    <property type="match status" value="1"/>
</dbReference>